<dbReference type="Pfam" id="PF00640">
    <property type="entry name" value="PID"/>
    <property type="match status" value="1"/>
</dbReference>
<dbReference type="OrthoDB" id="10070851at2759"/>
<dbReference type="PROSITE" id="PS01179">
    <property type="entry name" value="PID"/>
    <property type="match status" value="1"/>
</dbReference>
<sequence>MQGNRIYFTGQVNNGWICTINNIVRESGYVKSKSPQQQQAVKERTPSTTSSTKESGGSSPEMANVNSSASLGSPHAPKPAPATNDMLLSDVPIQFDLQPSIDDITDVTPNLQGPPKRINPFDQTTGEVLDTLDSAIADSHYVESFVVRFLGSMEVKADRGEPLVLETMRQIMAARAIHNVFRMTESRLVVSSDNMRLIDPATNIVRTVFALADISFWAAHNENKRLFGFITRNRQTGLPNPSFACHVFECNVSAEEICSAIQTATKLAFQALMEKKAVEKIQKVKAKEKNILLQNIQNLEDADSDEELNKLPLSPDGKYLVLTATEDDDEMLEDTNYVDTQMTQQVKDLVVTQEEEGVDDSEA</sequence>
<dbReference type="InterPro" id="IPR047181">
    <property type="entry name" value="DP13A/B"/>
</dbReference>
<evidence type="ECO:0000259" key="2">
    <source>
        <dbReference type="PROSITE" id="PS01179"/>
    </source>
</evidence>
<accession>A0A6J8DLP0</accession>
<reference evidence="3 4" key="1">
    <citation type="submission" date="2020-06" db="EMBL/GenBank/DDBJ databases">
        <authorList>
            <person name="Li R."/>
            <person name="Bekaert M."/>
        </authorList>
    </citation>
    <scope>NUCLEOTIDE SEQUENCE [LARGE SCALE GENOMIC DNA]</scope>
    <source>
        <strain evidence="4">wild</strain>
    </source>
</reference>
<dbReference type="AlphaFoldDB" id="A0A6J8DLP0"/>
<dbReference type="SMART" id="SM00462">
    <property type="entry name" value="PTB"/>
    <property type="match status" value="1"/>
</dbReference>
<feature type="compositionally biased region" description="Low complexity" evidence="1">
    <location>
        <begin position="46"/>
        <end position="61"/>
    </location>
</feature>
<dbReference type="PANTHER" id="PTHR46415:SF2">
    <property type="entry name" value="BETA, PUTATIVE-RELATED"/>
    <property type="match status" value="1"/>
</dbReference>
<evidence type="ECO:0000313" key="4">
    <source>
        <dbReference type="Proteomes" id="UP000507470"/>
    </source>
</evidence>
<evidence type="ECO:0000313" key="3">
    <source>
        <dbReference type="EMBL" id="CAC5407780.1"/>
    </source>
</evidence>
<dbReference type="Gene3D" id="2.30.29.30">
    <property type="entry name" value="Pleckstrin-homology domain (PH domain)/Phosphotyrosine-binding domain (PTB)"/>
    <property type="match status" value="1"/>
</dbReference>
<evidence type="ECO:0000256" key="1">
    <source>
        <dbReference type="SAM" id="MobiDB-lite"/>
    </source>
</evidence>
<protein>
    <submittedName>
        <fullName evidence="3">APPL1</fullName>
    </submittedName>
</protein>
<keyword evidence="4" id="KW-1185">Reference proteome</keyword>
<proteinExistence type="predicted"/>
<name>A0A6J8DLP0_MYTCO</name>
<dbReference type="SUPFAM" id="SSF50729">
    <property type="entry name" value="PH domain-like"/>
    <property type="match status" value="1"/>
</dbReference>
<dbReference type="InterPro" id="IPR011993">
    <property type="entry name" value="PH-like_dom_sf"/>
</dbReference>
<dbReference type="InterPro" id="IPR006020">
    <property type="entry name" value="PTB/PI_dom"/>
</dbReference>
<dbReference type="GO" id="GO:0023052">
    <property type="term" value="P:signaling"/>
    <property type="evidence" value="ECO:0007669"/>
    <property type="project" value="TreeGrafter"/>
</dbReference>
<feature type="domain" description="PID" evidence="2">
    <location>
        <begin position="144"/>
        <end position="279"/>
    </location>
</feature>
<gene>
    <name evidence="3" type="ORF">MCOR_41220</name>
</gene>
<feature type="region of interest" description="Disordered" evidence="1">
    <location>
        <begin position="31"/>
        <end position="85"/>
    </location>
</feature>
<dbReference type="Proteomes" id="UP000507470">
    <property type="component" value="Unassembled WGS sequence"/>
</dbReference>
<dbReference type="PANTHER" id="PTHR46415">
    <property type="entry name" value="ADAPTOR PROTEIN, PHOSPHOTYROSINE INTERACTION, PH DOMAIN AND LEUCINE ZIPPER-CONTAINING 2"/>
    <property type="match status" value="1"/>
</dbReference>
<dbReference type="EMBL" id="CACVKT020007423">
    <property type="protein sequence ID" value="CAC5407780.1"/>
    <property type="molecule type" value="Genomic_DNA"/>
</dbReference>
<dbReference type="GO" id="GO:0010008">
    <property type="term" value="C:endosome membrane"/>
    <property type="evidence" value="ECO:0007669"/>
    <property type="project" value="TreeGrafter"/>
</dbReference>
<organism evidence="3 4">
    <name type="scientific">Mytilus coruscus</name>
    <name type="common">Sea mussel</name>
    <dbReference type="NCBI Taxonomy" id="42192"/>
    <lineage>
        <taxon>Eukaryota</taxon>
        <taxon>Metazoa</taxon>
        <taxon>Spiralia</taxon>
        <taxon>Lophotrochozoa</taxon>
        <taxon>Mollusca</taxon>
        <taxon>Bivalvia</taxon>
        <taxon>Autobranchia</taxon>
        <taxon>Pteriomorphia</taxon>
        <taxon>Mytilida</taxon>
        <taxon>Mytiloidea</taxon>
        <taxon>Mytilidae</taxon>
        <taxon>Mytilinae</taxon>
        <taxon>Mytilus</taxon>
    </lineage>
</organism>